<dbReference type="PRINTS" id="PR00320">
    <property type="entry name" value="GPROTEINBRPT"/>
</dbReference>
<dbReference type="PANTHER" id="PTHR46362">
    <property type="entry name" value="GEM-ASSOCIATED PROTEIN 5"/>
    <property type="match status" value="1"/>
</dbReference>
<feature type="domain" description="Gem-associated protein 5 TPR" evidence="7">
    <location>
        <begin position="992"/>
        <end position="1196"/>
    </location>
</feature>
<evidence type="ECO:0000313" key="10">
    <source>
        <dbReference type="RefSeq" id="XP_032829227.1"/>
    </source>
</evidence>
<dbReference type="Pfam" id="PF00400">
    <property type="entry name" value="WD40"/>
    <property type="match status" value="5"/>
</dbReference>
<feature type="region of interest" description="Disordered" evidence="5">
    <location>
        <begin position="907"/>
        <end position="935"/>
    </location>
</feature>
<evidence type="ECO:0000259" key="7">
    <source>
        <dbReference type="Pfam" id="PF23774"/>
    </source>
</evidence>
<dbReference type="PROSITE" id="PS50294">
    <property type="entry name" value="WD_REPEATS_REGION"/>
    <property type="match status" value="2"/>
</dbReference>
<evidence type="ECO:0000256" key="1">
    <source>
        <dbReference type="ARBA" id="ARBA00022574"/>
    </source>
</evidence>
<keyword evidence="1 3" id="KW-0853">WD repeat</keyword>
<evidence type="ECO:0000256" key="3">
    <source>
        <dbReference type="PROSITE-ProRule" id="PRU00221"/>
    </source>
</evidence>
<gene>
    <name evidence="10" type="primary">GEMIN5</name>
</gene>
<feature type="compositionally biased region" description="Basic and acidic residues" evidence="5">
    <location>
        <begin position="921"/>
        <end position="935"/>
    </location>
</feature>
<dbReference type="Pfam" id="PF23777">
    <property type="entry name" value="GEMI5_RBS"/>
    <property type="match status" value="1"/>
</dbReference>
<dbReference type="PANTHER" id="PTHR46362:SF1">
    <property type="entry name" value="GEM-ASSOCIATED PROTEIN 5"/>
    <property type="match status" value="1"/>
</dbReference>
<feature type="repeat" description="WD" evidence="3">
    <location>
        <begin position="50"/>
        <end position="92"/>
    </location>
</feature>
<evidence type="ECO:0000313" key="9">
    <source>
        <dbReference type="Proteomes" id="UP001318040"/>
    </source>
</evidence>
<dbReference type="SMART" id="SM00320">
    <property type="entry name" value="WD40"/>
    <property type="match status" value="13"/>
</dbReference>
<keyword evidence="2" id="KW-0677">Repeat</keyword>
<dbReference type="KEGG" id="pmrn:116953276"/>
<dbReference type="Pfam" id="PF12894">
    <property type="entry name" value="ANAPC4_WD40"/>
    <property type="match status" value="1"/>
</dbReference>
<name>A0AAJ7U3W8_PETMA</name>
<evidence type="ECO:0000256" key="5">
    <source>
        <dbReference type="SAM" id="MobiDB-lite"/>
    </source>
</evidence>
<dbReference type="PROSITE" id="PS00678">
    <property type="entry name" value="WD_REPEATS_1"/>
    <property type="match status" value="1"/>
</dbReference>
<feature type="domain" description="Gem-associated protein 5 RBS" evidence="8">
    <location>
        <begin position="1274"/>
        <end position="1469"/>
    </location>
</feature>
<reference evidence="10" key="1">
    <citation type="submission" date="2025-08" db="UniProtKB">
        <authorList>
            <consortium name="RefSeq"/>
        </authorList>
    </citation>
    <scope>IDENTIFICATION</scope>
    <source>
        <tissue evidence="10">Sperm</tissue>
    </source>
</reference>
<dbReference type="SUPFAM" id="SSF50978">
    <property type="entry name" value="WD40 repeat-like"/>
    <property type="match status" value="2"/>
</dbReference>
<dbReference type="Gene3D" id="2.130.10.10">
    <property type="entry name" value="YVTN repeat-like/Quinoprotein amine dehydrogenase"/>
    <property type="match status" value="2"/>
</dbReference>
<dbReference type="InterPro" id="IPR024977">
    <property type="entry name" value="Apc4-like_WD40_dom"/>
</dbReference>
<dbReference type="GO" id="GO:0000387">
    <property type="term" value="P:spliceosomal snRNP assembly"/>
    <property type="evidence" value="ECO:0007669"/>
    <property type="project" value="TreeGrafter"/>
</dbReference>
<dbReference type="Pfam" id="PF23774">
    <property type="entry name" value="TPR_GEMI5"/>
    <property type="match status" value="1"/>
</dbReference>
<dbReference type="InterPro" id="IPR056420">
    <property type="entry name" value="GEMI5_RBS"/>
</dbReference>
<dbReference type="InterPro" id="IPR052640">
    <property type="entry name" value="Gemin-5"/>
</dbReference>
<evidence type="ECO:0000256" key="2">
    <source>
        <dbReference type="ARBA" id="ARBA00022737"/>
    </source>
</evidence>
<feature type="repeat" description="WD" evidence="3">
    <location>
        <begin position="768"/>
        <end position="800"/>
    </location>
</feature>
<dbReference type="InterPro" id="IPR019775">
    <property type="entry name" value="WD40_repeat_CS"/>
</dbReference>
<evidence type="ECO:0000259" key="8">
    <source>
        <dbReference type="Pfam" id="PF23777"/>
    </source>
</evidence>
<dbReference type="SUPFAM" id="SSF63829">
    <property type="entry name" value="Calcium-dependent phosphotriesterase"/>
    <property type="match status" value="1"/>
</dbReference>
<dbReference type="RefSeq" id="XP_032829227.1">
    <property type="nucleotide sequence ID" value="XM_032973336.1"/>
</dbReference>
<dbReference type="GO" id="GO:0005634">
    <property type="term" value="C:nucleus"/>
    <property type="evidence" value="ECO:0007669"/>
    <property type="project" value="TreeGrafter"/>
</dbReference>
<organism evidence="9 10">
    <name type="scientific">Petromyzon marinus</name>
    <name type="common">Sea lamprey</name>
    <dbReference type="NCBI Taxonomy" id="7757"/>
    <lineage>
        <taxon>Eukaryota</taxon>
        <taxon>Metazoa</taxon>
        <taxon>Chordata</taxon>
        <taxon>Craniata</taxon>
        <taxon>Vertebrata</taxon>
        <taxon>Cyclostomata</taxon>
        <taxon>Hyperoartia</taxon>
        <taxon>Petromyzontiformes</taxon>
        <taxon>Petromyzontidae</taxon>
        <taxon>Petromyzon</taxon>
    </lineage>
</organism>
<accession>A0AAJ7U3W8</accession>
<keyword evidence="4" id="KW-0175">Coiled coil</keyword>
<feature type="repeat" description="WD" evidence="3">
    <location>
        <begin position="266"/>
        <end position="288"/>
    </location>
</feature>
<dbReference type="Proteomes" id="UP001318040">
    <property type="component" value="Chromosome 3"/>
</dbReference>
<protein>
    <submittedName>
        <fullName evidence="10">Gem-associated protein 5 isoform X1</fullName>
    </submittedName>
</protein>
<dbReference type="PROSITE" id="PS50082">
    <property type="entry name" value="WD_REPEATS_2"/>
    <property type="match status" value="4"/>
</dbReference>
<feature type="repeat" description="WD" evidence="3">
    <location>
        <begin position="725"/>
        <end position="767"/>
    </location>
</feature>
<dbReference type="InterPro" id="IPR056421">
    <property type="entry name" value="TPR_GEMI5"/>
</dbReference>
<dbReference type="CTD" id="25929"/>
<keyword evidence="9" id="KW-1185">Reference proteome</keyword>
<proteinExistence type="predicted"/>
<dbReference type="InterPro" id="IPR015943">
    <property type="entry name" value="WD40/YVTN_repeat-like_dom_sf"/>
</dbReference>
<dbReference type="GO" id="GO:0003730">
    <property type="term" value="F:mRNA 3'-UTR binding"/>
    <property type="evidence" value="ECO:0007669"/>
    <property type="project" value="TreeGrafter"/>
</dbReference>
<feature type="coiled-coil region" evidence="4">
    <location>
        <begin position="1655"/>
        <end position="1682"/>
    </location>
</feature>
<dbReference type="InterPro" id="IPR001680">
    <property type="entry name" value="WD40_rpt"/>
</dbReference>
<evidence type="ECO:0000256" key="4">
    <source>
        <dbReference type="SAM" id="Coils"/>
    </source>
</evidence>
<dbReference type="GO" id="GO:0032797">
    <property type="term" value="C:SMN complex"/>
    <property type="evidence" value="ECO:0007669"/>
    <property type="project" value="TreeGrafter"/>
</dbReference>
<feature type="domain" description="Anaphase-promoting complex subunit 4-like WD40" evidence="6">
    <location>
        <begin position="584"/>
        <end position="629"/>
    </location>
</feature>
<evidence type="ECO:0000259" key="6">
    <source>
        <dbReference type="Pfam" id="PF12894"/>
    </source>
</evidence>
<feature type="region of interest" description="Disordered" evidence="5">
    <location>
        <begin position="791"/>
        <end position="881"/>
    </location>
</feature>
<sequence length="1780" mass="189064">MESAMPPSPNWFCSGAVGAGPAGGVVGFAARSAVVLVEAGSQGPVVKDLLEGHTERVTGVAFSPHVAHACATSSDDRTVRVWDTRAGARCTHVLQGAHAAGVTAVQFSPHERDLVVSADERGAVCCWRLPTAAPSPPVGDAGDPVSRGATGVEEEAAAEEVAPPVIVGDARTHMPAPRHVTCLALSPHHAHLLALGYKDGVILIVDLRRRLEPLLRLRGHEDEVHALGWCPDSAYDPSVTPKEHPTPGTGGDLAAATIAGSLWGALASGSKDRTVRVWSLARAKCSLTLRLPPPRRRGGEMDAAPRERLWVTVCWSHSRPLHLISSAYGGELLLWDVAAGVMSGGRIKGTPLGAGSDSPGHSRVVFNIVAFTARRDGSVAPNEEDEGEEDEEFFISSSMDRDVCCWRARDLTLCWRLPTLGGFAYCLAFPPVESGSDPGALAVGGGDGVLRVWRTLSPRAAYDVSSYWQGVHAKLTALAWHPSREGRLAFGTDEGKVGIYDLYNNKPPQISSSYHKKTVYSLSWGPPVPPSPEGQPSGYALYSCGGEGSVLQHNPRKLSDDAVDINTLIHAANLTQHKFPARSELSWRCDGSLLALGNDDGSMEIYSSPLLHHVCTLNSHHKTVNCLRWLPSYHNQSHVPNAAVGQSEAVVSNGQTAVGMVEVAGSQSGALTGEMGPSPNQPGRLEPSNQSALGLLLASGSNNAPIFVHDLQGVQDGGAVHTRALAGHTARVTALDWSPHCPGLLVSASYDGTVQVWRADTGEPLNNYRGHGGRVLSVAWCPSDADVVWSGGDDSSVHKWRPSQQPHKQPPRGKKSVELERKRLSQSKGKAKKSKKAVDEPTQNATRPVEASSWRSRDQASARDSPPIGQPRTEVATTGEIPSAAHNKAARTMAVAASGAASELGEERITQLQVAQPHAAQDTDRPEKRKLELDARRRRKARSLFPLSVSRDHRPREDLQNDCLLLAGRLHDPVRQGAPQSVSQQDDEQLHLGLYLGREEATRWLEEEERQQLSTGHAESAFQLLLWRGEVATALLNAARTGEMTESLLALAPMAGIRVWTACIESYVQQLLRAEQPVRAATFLLALHRTGDALALLRTHGLYREAVALAKLRLPPSDPMLGELYQEWAAVLEASGHYAAAAKCQLAAGRARDAIMALSRRADLSALSAALAVAERARLPHEDAAPLALRLARALAGDTQWERALSTIKPYPSLLGRALVCCVQRRVSERLRDPVTSALAPALLRDWQTELGVAASLPGSEGSEGQQARLEEAERQISALLGGPTATPHTAQDEVVEEACVRVTAALLACLRGDGPRFSERSISALVHALGSSQHAIVLTTCTALLLPAGVRPVAGSNGDVVCSLAAYHSYYRLYQAWWKHGGAVQADTAALHPDTKALQASTAEVQADAAAVHPGTPALQTDTTAVQADTAAPHSDTNTFQEDTAEVQEDAVALHADTQALQADAAEVLVDTEKLQLDTEGVMSSAVTDAMPVTPDTTAAGDTTTAIIATSIPELSTAESAGVASVAIAEIATIDAETTTTTTIDTAGTTHPTATPETTVMATSTATANLPTAAAAATEEAAAVDDDSTSAAVTANLMETTTKSTAAPVTTMPTGSAAVLVCEEEEDEQEEECDYECEEGGLLRLAVRAARACVNEQRAAVQDAQRRLVEVKEAVAKLISAHTRGELESGPGLHDLTAEAARITAAFPTAAPGVKAAPFPDVCECCLLLVSMDHNLGVKLPTRSVATVVRILDRYGQQPPYASAWNRLRPGFQRFTLEQ</sequence>
<dbReference type="InterPro" id="IPR036322">
    <property type="entry name" value="WD40_repeat_dom_sf"/>
</dbReference>
<dbReference type="InterPro" id="IPR020472">
    <property type="entry name" value="WD40_PAC1"/>
</dbReference>